<reference evidence="2 3" key="1">
    <citation type="submission" date="2022-04" db="EMBL/GenBank/DDBJ databases">
        <authorList>
            <person name="Grouzdev D.S."/>
            <person name="Pantiukh K.S."/>
            <person name="Krutkina M.S."/>
        </authorList>
    </citation>
    <scope>NUCLEOTIDE SEQUENCE [LARGE SCALE GENOMIC DNA]</scope>
    <source>
        <strain evidence="2 3">6x-1</strain>
    </source>
</reference>
<evidence type="ECO:0000256" key="1">
    <source>
        <dbReference type="ARBA" id="ARBA00022801"/>
    </source>
</evidence>
<dbReference type="InterPro" id="IPR036412">
    <property type="entry name" value="HAD-like_sf"/>
</dbReference>
<organism evidence="2 3">
    <name type="scientific">Ancylobacter crimeensis</name>
    <dbReference type="NCBI Taxonomy" id="2579147"/>
    <lineage>
        <taxon>Bacteria</taxon>
        <taxon>Pseudomonadati</taxon>
        <taxon>Pseudomonadota</taxon>
        <taxon>Alphaproteobacteria</taxon>
        <taxon>Hyphomicrobiales</taxon>
        <taxon>Xanthobacteraceae</taxon>
        <taxon>Ancylobacter</taxon>
    </lineage>
</organism>
<dbReference type="EMBL" id="JALKCH010000004">
    <property type="protein sequence ID" value="MCK0196739.1"/>
    <property type="molecule type" value="Genomic_DNA"/>
</dbReference>
<dbReference type="SUPFAM" id="SSF56784">
    <property type="entry name" value="HAD-like"/>
    <property type="match status" value="1"/>
</dbReference>
<dbReference type="NCBIfam" id="TIGR01489">
    <property type="entry name" value="DKMTPPase-SF"/>
    <property type="match status" value="1"/>
</dbReference>
<gene>
    <name evidence="2" type="ORF">MWN34_07405</name>
</gene>
<dbReference type="Proteomes" id="UP001203284">
    <property type="component" value="Unassembled WGS sequence"/>
</dbReference>
<dbReference type="EC" id="3.1.3.-" evidence="2"/>
<evidence type="ECO:0000313" key="2">
    <source>
        <dbReference type="EMBL" id="MCK0196739.1"/>
    </source>
</evidence>
<comment type="caution">
    <text evidence="2">The sequence shown here is derived from an EMBL/GenBank/DDBJ whole genome shotgun (WGS) entry which is preliminary data.</text>
</comment>
<keyword evidence="1 2" id="KW-0378">Hydrolase</keyword>
<protein>
    <submittedName>
        <fullName evidence="2">MtnX-like HAD-IB family phosphatase</fullName>
        <ecNumber evidence="2">3.1.3.-</ecNumber>
    </submittedName>
</protein>
<dbReference type="Gene3D" id="3.40.50.1000">
    <property type="entry name" value="HAD superfamily/HAD-like"/>
    <property type="match status" value="1"/>
</dbReference>
<proteinExistence type="predicted"/>
<accession>A0ABT0D9V7</accession>
<dbReference type="PANTHER" id="PTHR43344:SF21">
    <property type="entry name" value="POLYOL PHOSPHATE PHOSPHATASE PYP1"/>
    <property type="match status" value="1"/>
</dbReference>
<dbReference type="GO" id="GO:0016787">
    <property type="term" value="F:hydrolase activity"/>
    <property type="evidence" value="ECO:0007669"/>
    <property type="project" value="UniProtKB-KW"/>
</dbReference>
<dbReference type="InterPro" id="IPR050582">
    <property type="entry name" value="HAD-like_SerB"/>
</dbReference>
<dbReference type="InterPro" id="IPR023214">
    <property type="entry name" value="HAD_sf"/>
</dbReference>
<dbReference type="Gene3D" id="3.90.1470.20">
    <property type="match status" value="1"/>
</dbReference>
<sequence>MTYRLLCDFDGTVSLCDVTDLLLEAFAEPGWQAIEERWQAGEIGSAACMAQQVALMRAGRAALDALLDSVRIDPAFPDFVAFCREEGLPLAIVSDGLDYAIARILAANGITGVPILANHLDFRPGNRFAMSSPRAAADCGAGAGTCKCAIAQENALTGQPVVLIGDGRSDFCVSNRVDFVFAKDRLVEYCGENGIPHHAFEGFAEVAPVLLRLLAMPVPRLDEALATGQGER</sequence>
<dbReference type="NCBIfam" id="TIGR01488">
    <property type="entry name" value="HAD-SF-IB"/>
    <property type="match status" value="1"/>
</dbReference>
<dbReference type="InterPro" id="IPR006384">
    <property type="entry name" value="HAD_hydro_PyrdxlP_Pase-like"/>
</dbReference>
<dbReference type="PANTHER" id="PTHR43344">
    <property type="entry name" value="PHOSPHOSERINE PHOSPHATASE"/>
    <property type="match status" value="1"/>
</dbReference>
<name>A0ABT0D9V7_9HYPH</name>
<dbReference type="RefSeq" id="WP_247028110.1">
    <property type="nucleotide sequence ID" value="NZ_JALKCH010000004.1"/>
</dbReference>
<evidence type="ECO:0000313" key="3">
    <source>
        <dbReference type="Proteomes" id="UP001203284"/>
    </source>
</evidence>
<dbReference type="Pfam" id="PF12710">
    <property type="entry name" value="HAD"/>
    <property type="match status" value="1"/>
</dbReference>
<keyword evidence="3" id="KW-1185">Reference proteome</keyword>